<dbReference type="EMBL" id="CP036276">
    <property type="protein sequence ID" value="QDU45612.1"/>
    <property type="molecule type" value="Genomic_DNA"/>
</dbReference>
<keyword evidence="1" id="KW-0732">Signal</keyword>
<sequence precursor="true">MRLMIIQRSFFLMVGVLAYTATATAQSPGWAEAMFEEKNHDFGVIARGAEATYRFKITNNTNQQVHIANTRTTCGCTAARPSRDLLESGDSAYIEVSMNTRKFTRKKDSNLIVTFDAPAYAEVRLPISAYIRTDVVLTPGMVNFGAVAKGTSAQKVIDIAYAGRDDWKILKVETKNPYITAKAVEKERNAGRVKYDLVVDLKGDAPVGDLRNQLFLITDDTNSPRVPVLIEGRVEAEITITPRAVSFGVLTAGGNKKTVNVVLRGRKPFTIEKIESESGNAAYQVQLPKTTKPVHVLPLSFVPSNKPGKFAETFTVTIKGMAEPIQFTARGEIAAATAEK</sequence>
<dbReference type="KEGG" id="sdyn:Mal52_41060"/>
<feature type="signal peptide" evidence="1">
    <location>
        <begin position="1"/>
        <end position="25"/>
    </location>
</feature>
<dbReference type="PANTHER" id="PTHR37833:SF1">
    <property type="entry name" value="SIGNAL PEPTIDE PROTEIN"/>
    <property type="match status" value="1"/>
</dbReference>
<proteinExistence type="predicted"/>
<reference evidence="2 3" key="1">
    <citation type="submission" date="2019-02" db="EMBL/GenBank/DDBJ databases">
        <title>Deep-cultivation of Planctomycetes and their phenomic and genomic characterization uncovers novel biology.</title>
        <authorList>
            <person name="Wiegand S."/>
            <person name="Jogler M."/>
            <person name="Boedeker C."/>
            <person name="Pinto D."/>
            <person name="Vollmers J."/>
            <person name="Rivas-Marin E."/>
            <person name="Kohn T."/>
            <person name="Peeters S.H."/>
            <person name="Heuer A."/>
            <person name="Rast P."/>
            <person name="Oberbeckmann S."/>
            <person name="Bunk B."/>
            <person name="Jeske O."/>
            <person name="Meyerdierks A."/>
            <person name="Storesund J.E."/>
            <person name="Kallscheuer N."/>
            <person name="Luecker S."/>
            <person name="Lage O.M."/>
            <person name="Pohl T."/>
            <person name="Merkel B.J."/>
            <person name="Hornburger P."/>
            <person name="Mueller R.-W."/>
            <person name="Bruemmer F."/>
            <person name="Labrenz M."/>
            <person name="Spormann A.M."/>
            <person name="Op den Camp H."/>
            <person name="Overmann J."/>
            <person name="Amann R."/>
            <person name="Jetten M.S.M."/>
            <person name="Mascher T."/>
            <person name="Medema M.H."/>
            <person name="Devos D.P."/>
            <person name="Kaster A.-K."/>
            <person name="Ovreas L."/>
            <person name="Rohde M."/>
            <person name="Galperin M.Y."/>
            <person name="Jogler C."/>
        </authorList>
    </citation>
    <scope>NUCLEOTIDE SEQUENCE [LARGE SCALE GENOMIC DNA]</scope>
    <source>
        <strain evidence="2 3">Mal52</strain>
    </source>
</reference>
<feature type="chain" id="PRO_5021953099" description="DUF1573 domain-containing protein" evidence="1">
    <location>
        <begin position="26"/>
        <end position="340"/>
    </location>
</feature>
<keyword evidence="3" id="KW-1185">Reference proteome</keyword>
<dbReference type="InterPro" id="IPR011467">
    <property type="entry name" value="DUF1573"/>
</dbReference>
<dbReference type="Gene3D" id="2.60.40.10">
    <property type="entry name" value="Immunoglobulins"/>
    <property type="match status" value="2"/>
</dbReference>
<dbReference type="PANTHER" id="PTHR37833">
    <property type="entry name" value="LIPOPROTEIN-RELATED"/>
    <property type="match status" value="1"/>
</dbReference>
<dbReference type="Pfam" id="PF07610">
    <property type="entry name" value="DUF1573"/>
    <property type="match status" value="1"/>
</dbReference>
<evidence type="ECO:0008006" key="4">
    <source>
        <dbReference type="Google" id="ProtNLM"/>
    </source>
</evidence>
<evidence type="ECO:0000256" key="1">
    <source>
        <dbReference type="SAM" id="SignalP"/>
    </source>
</evidence>
<dbReference type="AlphaFoldDB" id="A0A517ZSZ6"/>
<protein>
    <recommendedName>
        <fullName evidence="4">DUF1573 domain-containing protein</fullName>
    </recommendedName>
</protein>
<evidence type="ECO:0000313" key="2">
    <source>
        <dbReference type="EMBL" id="QDU45612.1"/>
    </source>
</evidence>
<gene>
    <name evidence="2" type="ORF">Mal52_41060</name>
</gene>
<dbReference type="InterPro" id="IPR013783">
    <property type="entry name" value="Ig-like_fold"/>
</dbReference>
<accession>A0A517ZSZ6</accession>
<dbReference type="Proteomes" id="UP000319383">
    <property type="component" value="Chromosome"/>
</dbReference>
<name>A0A517ZSZ6_9PLAN</name>
<dbReference type="RefSeq" id="WP_231962398.1">
    <property type="nucleotide sequence ID" value="NZ_CP036276.1"/>
</dbReference>
<evidence type="ECO:0000313" key="3">
    <source>
        <dbReference type="Proteomes" id="UP000319383"/>
    </source>
</evidence>
<organism evidence="2 3">
    <name type="scientific">Symmachiella dynata</name>
    <dbReference type="NCBI Taxonomy" id="2527995"/>
    <lineage>
        <taxon>Bacteria</taxon>
        <taxon>Pseudomonadati</taxon>
        <taxon>Planctomycetota</taxon>
        <taxon>Planctomycetia</taxon>
        <taxon>Planctomycetales</taxon>
        <taxon>Planctomycetaceae</taxon>
        <taxon>Symmachiella</taxon>
    </lineage>
</organism>